<proteinExistence type="predicted"/>
<keyword evidence="3" id="KW-1185">Reference proteome</keyword>
<dbReference type="Pfam" id="PF00106">
    <property type="entry name" value="adh_short"/>
    <property type="match status" value="1"/>
</dbReference>
<sequence length="321" mass="32836">MRISAVAPRGMIAPVPAVPDLPVLPDLSDRTVLVTGANAGLGYFATEQLAAAGAHVLLACRSAERAARAVAAVRARVPGARLDVAGLDLADLGSVAACARAVDVGLDAVLCNAGVTGTDGRRTTADGLELMMGGNAFGHLALVAGLADRLRPGARVVTVGSIASRWSPLDLDDLQAERGFRSFRQYGRSKTAAMALAFTLDRRWRAAGRDGLALAAHPGFAVDVLSPSRPGVVEPSAVARRLARPARLLVQGKDAGAWPLVHACVGAGVRGGGYWGPGGVQELLGPPAPARAHDHVRSSDTGDRLWAAAEQATGLSLAGLA</sequence>
<gene>
    <name evidence="2" type="ORF">SAMN04488543_2891</name>
</gene>
<dbReference type="GO" id="GO:0016491">
    <property type="term" value="F:oxidoreductase activity"/>
    <property type="evidence" value="ECO:0007669"/>
    <property type="project" value="UniProtKB-KW"/>
</dbReference>
<dbReference type="EMBL" id="LT629749">
    <property type="protein sequence ID" value="SDT03453.1"/>
    <property type="molecule type" value="Genomic_DNA"/>
</dbReference>
<dbReference type="PRINTS" id="PR00081">
    <property type="entry name" value="GDHRDH"/>
</dbReference>
<dbReference type="Proteomes" id="UP000199092">
    <property type="component" value="Chromosome I"/>
</dbReference>
<dbReference type="InterPro" id="IPR036291">
    <property type="entry name" value="NAD(P)-bd_dom_sf"/>
</dbReference>
<name>A0A1H1X272_9ACTN</name>
<dbReference type="SUPFAM" id="SSF51735">
    <property type="entry name" value="NAD(P)-binding Rossmann-fold domains"/>
    <property type="match status" value="1"/>
</dbReference>
<dbReference type="InterPro" id="IPR002347">
    <property type="entry name" value="SDR_fam"/>
</dbReference>
<dbReference type="PANTHER" id="PTHR43157">
    <property type="entry name" value="PHOSPHATIDYLINOSITOL-GLYCAN BIOSYNTHESIS CLASS F PROTEIN-RELATED"/>
    <property type="match status" value="1"/>
</dbReference>
<reference evidence="2 3" key="1">
    <citation type="submission" date="2016-10" db="EMBL/GenBank/DDBJ databases">
        <authorList>
            <person name="de Groot N.N."/>
        </authorList>
    </citation>
    <scope>NUCLEOTIDE SEQUENCE [LARGE SCALE GENOMIC DNA]</scope>
    <source>
        <strain evidence="2 3">DSM 21741</strain>
    </source>
</reference>
<evidence type="ECO:0000256" key="1">
    <source>
        <dbReference type="ARBA" id="ARBA00023002"/>
    </source>
</evidence>
<evidence type="ECO:0000313" key="2">
    <source>
        <dbReference type="EMBL" id="SDT03453.1"/>
    </source>
</evidence>
<dbReference type="Gene3D" id="3.40.50.720">
    <property type="entry name" value="NAD(P)-binding Rossmann-like Domain"/>
    <property type="match status" value="1"/>
</dbReference>
<evidence type="ECO:0000313" key="3">
    <source>
        <dbReference type="Proteomes" id="UP000199092"/>
    </source>
</evidence>
<organism evidence="2 3">
    <name type="scientific">Friedmanniella luteola</name>
    <dbReference type="NCBI Taxonomy" id="546871"/>
    <lineage>
        <taxon>Bacteria</taxon>
        <taxon>Bacillati</taxon>
        <taxon>Actinomycetota</taxon>
        <taxon>Actinomycetes</taxon>
        <taxon>Propionibacteriales</taxon>
        <taxon>Nocardioidaceae</taxon>
        <taxon>Friedmanniella</taxon>
    </lineage>
</organism>
<dbReference type="PANTHER" id="PTHR43157:SF31">
    <property type="entry name" value="PHOSPHATIDYLINOSITOL-GLYCAN BIOSYNTHESIS CLASS F PROTEIN"/>
    <property type="match status" value="1"/>
</dbReference>
<protein>
    <submittedName>
        <fullName evidence="2">NAD(P)-dependent dehydrogenase, short-chain alcohol dehydrogenase family</fullName>
    </submittedName>
</protein>
<dbReference type="STRING" id="546871.SAMN04488543_2891"/>
<dbReference type="AlphaFoldDB" id="A0A1H1X272"/>
<keyword evidence="1" id="KW-0560">Oxidoreductase</keyword>
<accession>A0A1H1X272</accession>